<evidence type="ECO:0000313" key="3">
    <source>
        <dbReference type="Proteomes" id="UP001311232"/>
    </source>
</evidence>
<accession>A0AAV9QVU2</accession>
<keyword evidence="3" id="KW-1185">Reference proteome</keyword>
<dbReference type="EMBL" id="JAHHUM010002894">
    <property type="protein sequence ID" value="KAK5600212.1"/>
    <property type="molecule type" value="Genomic_DNA"/>
</dbReference>
<gene>
    <name evidence="2" type="ORF">CRENBAI_004897</name>
</gene>
<dbReference type="AlphaFoldDB" id="A0AAV9QVU2"/>
<name>A0AAV9QVU2_9TELE</name>
<feature type="region of interest" description="Disordered" evidence="1">
    <location>
        <begin position="83"/>
        <end position="129"/>
    </location>
</feature>
<comment type="caution">
    <text evidence="2">The sequence shown here is derived from an EMBL/GenBank/DDBJ whole genome shotgun (WGS) entry which is preliminary data.</text>
</comment>
<evidence type="ECO:0000313" key="2">
    <source>
        <dbReference type="EMBL" id="KAK5600212.1"/>
    </source>
</evidence>
<organism evidence="2 3">
    <name type="scientific">Crenichthys baileyi</name>
    <name type="common">White River springfish</name>
    <dbReference type="NCBI Taxonomy" id="28760"/>
    <lineage>
        <taxon>Eukaryota</taxon>
        <taxon>Metazoa</taxon>
        <taxon>Chordata</taxon>
        <taxon>Craniata</taxon>
        <taxon>Vertebrata</taxon>
        <taxon>Euteleostomi</taxon>
        <taxon>Actinopterygii</taxon>
        <taxon>Neopterygii</taxon>
        <taxon>Teleostei</taxon>
        <taxon>Neoteleostei</taxon>
        <taxon>Acanthomorphata</taxon>
        <taxon>Ovalentaria</taxon>
        <taxon>Atherinomorphae</taxon>
        <taxon>Cyprinodontiformes</taxon>
        <taxon>Goodeidae</taxon>
        <taxon>Crenichthys</taxon>
    </lineage>
</organism>
<reference evidence="2 3" key="1">
    <citation type="submission" date="2021-06" db="EMBL/GenBank/DDBJ databases">
        <authorList>
            <person name="Palmer J.M."/>
        </authorList>
    </citation>
    <scope>NUCLEOTIDE SEQUENCE [LARGE SCALE GENOMIC DNA]</scope>
    <source>
        <strain evidence="2 3">MEX-2019</strain>
        <tissue evidence="2">Muscle</tissue>
    </source>
</reference>
<proteinExistence type="predicted"/>
<evidence type="ECO:0000256" key="1">
    <source>
        <dbReference type="SAM" id="MobiDB-lite"/>
    </source>
</evidence>
<protein>
    <recommendedName>
        <fullName evidence="4">MADF domain-containing protein</fullName>
    </recommendedName>
</protein>
<evidence type="ECO:0008006" key="4">
    <source>
        <dbReference type="Google" id="ProtNLM"/>
    </source>
</evidence>
<sequence length="129" mass="14965">MPASRHVECVMNVTDDDPAYVLKFKNAFHSDLAERRADTNDTWFKVATALDPRFKDLKCLPRRKRQQVWTTLENMLQTAVPRRAAALQRSTEDYEPAKKKKRNTLLLGSDYDSEEDGMESGELQRFRAD</sequence>
<dbReference type="Proteomes" id="UP001311232">
    <property type="component" value="Unassembled WGS sequence"/>
</dbReference>